<sequence length="288" mass="32724">MKKEKDAGMLLAVLFLVLPYLLTMIISGRKACPLSRQTDLEEYIPILTAAHIDWGYEKEAIQAQTVIERTNLSLKMKSEEAMKDIREAADYLKKKSMSGEELKQFRRFQEAAVHTEGEVLVFQKEKRELPYHPLSQGKTRSGEEILGEKFAYIPSVETPKDIDSPLYVEGCYFSLKELEEKIKKSYPAFSITAEAEIEITKTDSAGYVMEIQIGNQAFQGERIKEVLDLPSSCFSVQSSQGEVRFLCKGIGHGMGMSQYTAHNLALEGKNYEQILGYFFPDMEIEKEK</sequence>
<accession>A0A6N2RMY4</accession>
<dbReference type="RefSeq" id="WP_003021765.1">
    <property type="nucleotide sequence ID" value="NZ_CACRSY010000005.1"/>
</dbReference>
<name>A0A6N2RMY4_BLAHA</name>
<evidence type="ECO:0000313" key="2">
    <source>
        <dbReference type="EMBL" id="VYS81175.1"/>
    </source>
</evidence>
<reference evidence="2" key="1">
    <citation type="submission" date="2019-11" db="EMBL/GenBank/DDBJ databases">
        <authorList>
            <person name="Feng L."/>
        </authorList>
    </citation>
    <scope>NUCLEOTIDE SEQUENCE</scope>
    <source>
        <strain evidence="2">BhanseniiLFYP23</strain>
    </source>
</reference>
<organism evidence="2">
    <name type="scientific">Blautia hansenii</name>
    <name type="common">Ruminococcus hansenii</name>
    <dbReference type="NCBI Taxonomy" id="1322"/>
    <lineage>
        <taxon>Bacteria</taxon>
        <taxon>Bacillati</taxon>
        <taxon>Bacillota</taxon>
        <taxon>Clostridia</taxon>
        <taxon>Lachnospirales</taxon>
        <taxon>Lachnospiraceae</taxon>
        <taxon>Blautia</taxon>
    </lineage>
</organism>
<proteinExistence type="predicted"/>
<evidence type="ECO:0000259" key="1">
    <source>
        <dbReference type="Pfam" id="PF08486"/>
    </source>
</evidence>
<dbReference type="InterPro" id="IPR013486">
    <property type="entry name" value="SpoIID/LytB"/>
</dbReference>
<dbReference type="InterPro" id="IPR013693">
    <property type="entry name" value="SpoIID/LytB_N"/>
</dbReference>
<dbReference type="NCBIfam" id="TIGR02669">
    <property type="entry name" value="SpoIID_LytB"/>
    <property type="match status" value="1"/>
</dbReference>
<dbReference type="Pfam" id="PF08486">
    <property type="entry name" value="SpoIID"/>
    <property type="match status" value="1"/>
</dbReference>
<feature type="domain" description="Sporulation stage II protein D amidase enhancer LytB N-terminal" evidence="1">
    <location>
        <begin position="36"/>
        <end position="122"/>
    </location>
</feature>
<gene>
    <name evidence="2" type="ORF">BHLFYP23_01661</name>
</gene>
<dbReference type="EMBL" id="CACRSY010000005">
    <property type="protein sequence ID" value="VYS81175.1"/>
    <property type="molecule type" value="Genomic_DNA"/>
</dbReference>
<dbReference type="GO" id="GO:0030435">
    <property type="term" value="P:sporulation resulting in formation of a cellular spore"/>
    <property type="evidence" value="ECO:0007669"/>
    <property type="project" value="InterPro"/>
</dbReference>
<dbReference type="AlphaFoldDB" id="A0A6N2RMY4"/>
<protein>
    <recommendedName>
        <fullName evidence="1">Sporulation stage II protein D amidase enhancer LytB N-terminal domain-containing protein</fullName>
    </recommendedName>
</protein>